<dbReference type="AlphaFoldDB" id="A0A1F8G501"/>
<evidence type="ECO:0000313" key="3">
    <source>
        <dbReference type="EMBL" id="OGN20447.1"/>
    </source>
</evidence>
<gene>
    <name evidence="3" type="ORF">A3F25_02185</name>
</gene>
<comment type="caution">
    <text evidence="3">The sequence shown here is derived from an EMBL/GenBank/DDBJ whole genome shotgun (WGS) entry which is preliminary data.</text>
</comment>
<dbReference type="InterPro" id="IPR027417">
    <property type="entry name" value="P-loop_NTPase"/>
</dbReference>
<dbReference type="PANTHER" id="PTHR30121:SF11">
    <property type="entry name" value="AAA+ ATPASE DOMAIN-CONTAINING PROTEIN"/>
    <property type="match status" value="1"/>
</dbReference>
<feature type="domain" description="Type IV secretion system coupling protein TraD DNA-binding" evidence="2">
    <location>
        <begin position="24"/>
        <end position="339"/>
    </location>
</feature>
<dbReference type="PANTHER" id="PTHR30121">
    <property type="entry name" value="UNCHARACTERIZED PROTEIN YJGR-RELATED"/>
    <property type="match status" value="1"/>
</dbReference>
<protein>
    <recommendedName>
        <fullName evidence="2">Type IV secretion system coupling protein TraD DNA-binding domain-containing protein</fullName>
    </recommendedName>
</protein>
<evidence type="ECO:0000313" key="4">
    <source>
        <dbReference type="Proteomes" id="UP000177478"/>
    </source>
</evidence>
<dbReference type="Proteomes" id="UP000177478">
    <property type="component" value="Unassembled WGS sequence"/>
</dbReference>
<dbReference type="SUPFAM" id="SSF52540">
    <property type="entry name" value="P-loop containing nucleoside triphosphate hydrolases"/>
    <property type="match status" value="1"/>
</dbReference>
<organism evidence="3 4">
    <name type="scientific">Candidatus Yanofskybacteria bacterium RIFCSPHIGHO2_12_FULL_45_19b</name>
    <dbReference type="NCBI Taxonomy" id="1802689"/>
    <lineage>
        <taxon>Bacteria</taxon>
        <taxon>Candidatus Yanofskyibacteriota</taxon>
    </lineage>
</organism>
<feature type="region of interest" description="Disordered" evidence="1">
    <location>
        <begin position="486"/>
        <end position="519"/>
    </location>
</feature>
<dbReference type="InterPro" id="IPR051162">
    <property type="entry name" value="T4SS_component"/>
</dbReference>
<dbReference type="STRING" id="1802689.A3F25_02185"/>
<dbReference type="CDD" id="cd01127">
    <property type="entry name" value="TrwB_TraG_TraD_VirD4"/>
    <property type="match status" value="1"/>
</dbReference>
<feature type="region of interest" description="Disordered" evidence="1">
    <location>
        <begin position="434"/>
        <end position="462"/>
    </location>
</feature>
<dbReference type="Gene3D" id="3.40.50.300">
    <property type="entry name" value="P-loop containing nucleotide triphosphate hydrolases"/>
    <property type="match status" value="2"/>
</dbReference>
<name>A0A1F8G501_9BACT</name>
<evidence type="ECO:0000259" key="2">
    <source>
        <dbReference type="Pfam" id="PF10412"/>
    </source>
</evidence>
<proteinExistence type="predicted"/>
<evidence type="ECO:0000256" key="1">
    <source>
        <dbReference type="SAM" id="MobiDB-lite"/>
    </source>
</evidence>
<dbReference type="EMBL" id="MGKD01000004">
    <property type="protein sequence ID" value="OGN20447.1"/>
    <property type="molecule type" value="Genomic_DNA"/>
</dbReference>
<dbReference type="InterPro" id="IPR019476">
    <property type="entry name" value="T4SS_TraD_DNA-bd"/>
</dbReference>
<accession>A0A1F8G501</accession>
<sequence length="542" mass="60773">MDSDIDKVLFGVVNFRNREAHFGIKQNDRRRHMYIIGKTGMGKSELQKNIAIQDIQAGRGIAMVDAHGEVTDALLDYIPKERINDVIYINPADVDFPIAFNVMEQAGDDKRHLIADGVMGVFKKVWEDTWSARMEYILHNTILALLETDDATLLGINRMYSDKDYRARVIEQVTDPVVKAFWTQEFAKYTERFAAEATPAIQNKVGQFISSLLIRNIIGQTKSTFDFRQAMDEEKIILVNLSKGKVGEEASRLIGSMIITKLQLAAMSRANIPEHERKDFTLMVDEFQNFATASFASILSEARKYHLSLVVAHQYITQMEEEVRDAVFGNIGTLVTFRVGAEDAEFLEKEFAPDFTANDIVNLAFRQIYLKLTIDGVTSNAFSAMTMDTITKPVISYREEVIAASRAQYAHPRAEVEEVIAKWTQLPGAEQKFQEGRGRSNGFQREGNVSIEMDNRPNPAPRAVIPLRKPTVVPVSLSEALKTGPVDFHGKSINHPEGGKPTQPVARSQPAPCDPAKSPAKINELRQLLGEITGNKEENKPE</sequence>
<dbReference type="Pfam" id="PF10412">
    <property type="entry name" value="TrwB_AAD_bind"/>
    <property type="match status" value="1"/>
</dbReference>
<reference evidence="3 4" key="1">
    <citation type="journal article" date="2016" name="Nat. Commun.">
        <title>Thousands of microbial genomes shed light on interconnected biogeochemical processes in an aquifer system.</title>
        <authorList>
            <person name="Anantharaman K."/>
            <person name="Brown C.T."/>
            <person name="Hug L.A."/>
            <person name="Sharon I."/>
            <person name="Castelle C.J."/>
            <person name="Probst A.J."/>
            <person name="Thomas B.C."/>
            <person name="Singh A."/>
            <person name="Wilkins M.J."/>
            <person name="Karaoz U."/>
            <person name="Brodie E.L."/>
            <person name="Williams K.H."/>
            <person name="Hubbard S.S."/>
            <person name="Banfield J.F."/>
        </authorList>
    </citation>
    <scope>NUCLEOTIDE SEQUENCE [LARGE SCALE GENOMIC DNA]</scope>
</reference>